<dbReference type="STRING" id="243090.RB8900"/>
<evidence type="ECO:0000313" key="2">
    <source>
        <dbReference type="Proteomes" id="UP000001025"/>
    </source>
</evidence>
<dbReference type="KEGG" id="rba:RB8900"/>
<organism evidence="1 2">
    <name type="scientific">Rhodopirellula baltica (strain DSM 10527 / NCIMB 13988 / SH1)</name>
    <dbReference type="NCBI Taxonomy" id="243090"/>
    <lineage>
        <taxon>Bacteria</taxon>
        <taxon>Pseudomonadati</taxon>
        <taxon>Planctomycetota</taxon>
        <taxon>Planctomycetia</taxon>
        <taxon>Pirellulales</taxon>
        <taxon>Pirellulaceae</taxon>
        <taxon>Rhodopirellula</taxon>
    </lineage>
</organism>
<protein>
    <submittedName>
        <fullName evidence="1">Uncharacterized protein</fullName>
    </submittedName>
</protein>
<sequence length="55" mass="6153">MASKRPGNARKCQSGTRQSLRIISKFDVPNHAGTMTPARPETGFYLGLPWRTFCN</sequence>
<dbReference type="AlphaFoldDB" id="Q7UMD2"/>
<name>Q7UMD2_RHOBA</name>
<proteinExistence type="predicted"/>
<dbReference type="EMBL" id="BX294148">
    <property type="protein sequence ID" value="CAD75985.1"/>
    <property type="molecule type" value="Genomic_DNA"/>
</dbReference>
<reference evidence="1 2" key="1">
    <citation type="journal article" date="2003" name="Proc. Natl. Acad. Sci. U.S.A.">
        <title>Complete genome sequence of the marine planctomycete Pirellula sp. strain 1.</title>
        <authorList>
            <person name="Gloeckner F.O."/>
            <person name="Kube M."/>
            <person name="Bauer M."/>
            <person name="Teeling H."/>
            <person name="Lombardot T."/>
            <person name="Ludwig W."/>
            <person name="Gade D."/>
            <person name="Beck A."/>
            <person name="Borzym K."/>
            <person name="Heitmann K."/>
            <person name="Rabus R."/>
            <person name="Schlesner H."/>
            <person name="Amann R."/>
            <person name="Reinhardt R."/>
        </authorList>
    </citation>
    <scope>NUCLEOTIDE SEQUENCE [LARGE SCALE GENOMIC DNA]</scope>
    <source>
        <strain evidence="2">DSM 10527 / NCIMB 13988 / SH1</strain>
    </source>
</reference>
<gene>
    <name evidence="1" type="ordered locus">RB8900</name>
</gene>
<keyword evidence="2" id="KW-1185">Reference proteome</keyword>
<dbReference type="HOGENOM" id="CLU_3029386_0_0_0"/>
<dbReference type="Proteomes" id="UP000001025">
    <property type="component" value="Chromosome"/>
</dbReference>
<dbReference type="InParanoid" id="Q7UMD2"/>
<dbReference type="EnsemblBacteria" id="CAD75985">
    <property type="protein sequence ID" value="CAD75985"/>
    <property type="gene ID" value="RB8900"/>
</dbReference>
<accession>Q7UMD2</accession>
<evidence type="ECO:0000313" key="1">
    <source>
        <dbReference type="EMBL" id="CAD75985.1"/>
    </source>
</evidence>